<keyword evidence="2" id="KW-0238">DNA-binding</keyword>
<accession>A0A9X3NNK2</accession>
<protein>
    <submittedName>
        <fullName evidence="6">Helix-turn-helix domain-containing protein</fullName>
    </submittedName>
</protein>
<evidence type="ECO:0000256" key="2">
    <source>
        <dbReference type="ARBA" id="ARBA00023125"/>
    </source>
</evidence>
<dbReference type="Proteomes" id="UP001140076">
    <property type="component" value="Unassembled WGS sequence"/>
</dbReference>
<dbReference type="GO" id="GO:0043565">
    <property type="term" value="F:sequence-specific DNA binding"/>
    <property type="evidence" value="ECO:0007669"/>
    <property type="project" value="InterPro"/>
</dbReference>
<dbReference type="Pfam" id="PF20240">
    <property type="entry name" value="DUF6597"/>
    <property type="match status" value="1"/>
</dbReference>
<feature type="compositionally biased region" description="Basic residues" evidence="4">
    <location>
        <begin position="278"/>
        <end position="290"/>
    </location>
</feature>
<gene>
    <name evidence="6" type="ORF">LG943_12195</name>
</gene>
<dbReference type="Gene3D" id="1.10.10.60">
    <property type="entry name" value="Homeodomain-like"/>
    <property type="match status" value="1"/>
</dbReference>
<sequence length="290" mass="30546">MTRYAIAPPPGDLAGVLRLSWTARISGPQRLVPDGCVDVLWIAGRRLVVCAPETTGWTFELPPDTPAVGVRFRPGRAGAVLGMDVPAALNRRVELADLLGARAERLLRDRLEAVGAAPREQVAALEGFVRRRAERAPAADPVAGAAAELLAADPAATVDAIAAAAGVSGRQVHRACVAAFGYGPSVLRRILRLQRFLRLARHPGAPADLAGLAHLAGFTDQSHLYREARAIGGAHPAELAGRRAGPAGAALGGGVLPVSDPYTTPPRAGREAGIHDDHHRHRRALPRSRR</sequence>
<dbReference type="PANTHER" id="PTHR46796:SF15">
    <property type="entry name" value="BLL1074 PROTEIN"/>
    <property type="match status" value="1"/>
</dbReference>
<evidence type="ECO:0000256" key="3">
    <source>
        <dbReference type="ARBA" id="ARBA00023163"/>
    </source>
</evidence>
<reference evidence="6" key="1">
    <citation type="submission" date="2021-10" db="EMBL/GenBank/DDBJ databases">
        <title>Streptomonospora sp. nov., isolated from mangrove soil.</title>
        <authorList>
            <person name="Chen X."/>
            <person name="Ge X."/>
            <person name="Liu W."/>
        </authorList>
    </citation>
    <scope>NUCLEOTIDE SEQUENCE</scope>
    <source>
        <strain evidence="6">S1-112</strain>
    </source>
</reference>
<dbReference type="EMBL" id="JAJAQC010000017">
    <property type="protein sequence ID" value="MDA0565074.1"/>
    <property type="molecule type" value="Genomic_DNA"/>
</dbReference>
<feature type="region of interest" description="Disordered" evidence="4">
    <location>
        <begin position="257"/>
        <end position="290"/>
    </location>
</feature>
<dbReference type="RefSeq" id="WP_270072355.1">
    <property type="nucleotide sequence ID" value="NZ_JAJAQC010000017.1"/>
</dbReference>
<dbReference type="SMART" id="SM00342">
    <property type="entry name" value="HTH_ARAC"/>
    <property type="match status" value="1"/>
</dbReference>
<keyword evidence="7" id="KW-1185">Reference proteome</keyword>
<dbReference type="GO" id="GO:0003700">
    <property type="term" value="F:DNA-binding transcription factor activity"/>
    <property type="evidence" value="ECO:0007669"/>
    <property type="project" value="InterPro"/>
</dbReference>
<proteinExistence type="predicted"/>
<dbReference type="PANTHER" id="PTHR46796">
    <property type="entry name" value="HTH-TYPE TRANSCRIPTIONAL ACTIVATOR RHAS-RELATED"/>
    <property type="match status" value="1"/>
</dbReference>
<dbReference type="InterPro" id="IPR050204">
    <property type="entry name" value="AraC_XylS_family_regulators"/>
</dbReference>
<evidence type="ECO:0000313" key="7">
    <source>
        <dbReference type="Proteomes" id="UP001140076"/>
    </source>
</evidence>
<evidence type="ECO:0000256" key="1">
    <source>
        <dbReference type="ARBA" id="ARBA00023015"/>
    </source>
</evidence>
<evidence type="ECO:0000313" key="6">
    <source>
        <dbReference type="EMBL" id="MDA0565074.1"/>
    </source>
</evidence>
<dbReference type="Pfam" id="PF12833">
    <property type="entry name" value="HTH_18"/>
    <property type="match status" value="1"/>
</dbReference>
<organism evidence="6 7">
    <name type="scientific">Streptomonospora mangrovi</name>
    <dbReference type="NCBI Taxonomy" id="2883123"/>
    <lineage>
        <taxon>Bacteria</taxon>
        <taxon>Bacillati</taxon>
        <taxon>Actinomycetota</taxon>
        <taxon>Actinomycetes</taxon>
        <taxon>Streptosporangiales</taxon>
        <taxon>Nocardiopsidaceae</taxon>
        <taxon>Streptomonospora</taxon>
    </lineage>
</organism>
<dbReference type="InterPro" id="IPR018060">
    <property type="entry name" value="HTH_AraC"/>
</dbReference>
<name>A0A9X3NNK2_9ACTN</name>
<evidence type="ECO:0000259" key="5">
    <source>
        <dbReference type="PROSITE" id="PS01124"/>
    </source>
</evidence>
<comment type="caution">
    <text evidence="6">The sequence shown here is derived from an EMBL/GenBank/DDBJ whole genome shotgun (WGS) entry which is preliminary data.</text>
</comment>
<feature type="domain" description="HTH araC/xylS-type" evidence="5">
    <location>
        <begin position="140"/>
        <end position="242"/>
    </location>
</feature>
<dbReference type="InterPro" id="IPR046532">
    <property type="entry name" value="DUF6597"/>
</dbReference>
<evidence type="ECO:0000256" key="4">
    <source>
        <dbReference type="SAM" id="MobiDB-lite"/>
    </source>
</evidence>
<dbReference type="AlphaFoldDB" id="A0A9X3NNK2"/>
<keyword evidence="3" id="KW-0804">Transcription</keyword>
<keyword evidence="1" id="KW-0805">Transcription regulation</keyword>
<feature type="compositionally biased region" description="Basic and acidic residues" evidence="4">
    <location>
        <begin position="268"/>
        <end position="277"/>
    </location>
</feature>
<dbReference type="PROSITE" id="PS01124">
    <property type="entry name" value="HTH_ARAC_FAMILY_2"/>
    <property type="match status" value="1"/>
</dbReference>